<feature type="compositionally biased region" description="Basic and acidic residues" evidence="1">
    <location>
        <begin position="102"/>
        <end position="113"/>
    </location>
</feature>
<evidence type="ECO:0000256" key="1">
    <source>
        <dbReference type="SAM" id="MobiDB-lite"/>
    </source>
</evidence>
<feature type="signal peptide" evidence="2">
    <location>
        <begin position="1"/>
        <end position="24"/>
    </location>
</feature>
<accession>A0A9W6GRN5</accession>
<feature type="compositionally biased region" description="Low complexity" evidence="1">
    <location>
        <begin position="206"/>
        <end position="219"/>
    </location>
</feature>
<feature type="region of interest" description="Disordered" evidence="1">
    <location>
        <begin position="193"/>
        <end position="240"/>
    </location>
</feature>
<dbReference type="EMBL" id="BSEC01000001">
    <property type="protein sequence ID" value="GLI91754.1"/>
    <property type="molecule type" value="Genomic_DNA"/>
</dbReference>
<name>A0A9W6GRN5_9HYPH</name>
<evidence type="ECO:0000256" key="2">
    <source>
        <dbReference type="SAM" id="SignalP"/>
    </source>
</evidence>
<feature type="region of interest" description="Disordered" evidence="1">
    <location>
        <begin position="51"/>
        <end position="172"/>
    </location>
</feature>
<protein>
    <submittedName>
        <fullName evidence="3">Uncharacterized protein</fullName>
    </submittedName>
</protein>
<evidence type="ECO:0000313" key="3">
    <source>
        <dbReference type="EMBL" id="GLI91754.1"/>
    </source>
</evidence>
<evidence type="ECO:0000313" key="4">
    <source>
        <dbReference type="Proteomes" id="UP001144323"/>
    </source>
</evidence>
<dbReference type="AlphaFoldDB" id="A0A9W6GRN5"/>
<comment type="caution">
    <text evidence="3">The sequence shown here is derived from an EMBL/GenBank/DDBJ whole genome shotgun (WGS) entry which is preliminary data.</text>
</comment>
<keyword evidence="2" id="KW-0732">Signal</keyword>
<proteinExistence type="predicted"/>
<reference evidence="3" key="1">
    <citation type="journal article" date="2023" name="Int. J. Syst. Evol. Microbiol.">
        <title>Methylocystis iwaonis sp. nov., a type II methane-oxidizing bacterium from surface soil of a rice paddy field in Japan, and emended description of the genus Methylocystis (ex Whittenbury et al. 1970) Bowman et al. 1993.</title>
        <authorList>
            <person name="Kaise H."/>
            <person name="Sawadogo J.B."/>
            <person name="Alam M.S."/>
            <person name="Ueno C."/>
            <person name="Dianou D."/>
            <person name="Shinjo R."/>
            <person name="Asakawa S."/>
        </authorList>
    </citation>
    <scope>NUCLEOTIDE SEQUENCE</scope>
    <source>
        <strain evidence="3">LMG27198</strain>
    </source>
</reference>
<gene>
    <name evidence="3" type="ORF">LMG27198_07460</name>
</gene>
<dbReference type="Proteomes" id="UP001144323">
    <property type="component" value="Unassembled WGS sequence"/>
</dbReference>
<organism evidence="3 4">
    <name type="scientific">Methylocystis echinoides</name>
    <dbReference type="NCBI Taxonomy" id="29468"/>
    <lineage>
        <taxon>Bacteria</taxon>
        <taxon>Pseudomonadati</taxon>
        <taxon>Pseudomonadota</taxon>
        <taxon>Alphaproteobacteria</taxon>
        <taxon>Hyphomicrobiales</taxon>
        <taxon>Methylocystaceae</taxon>
        <taxon>Methylocystis</taxon>
    </lineage>
</organism>
<feature type="chain" id="PRO_5040758438" evidence="2">
    <location>
        <begin position="25"/>
        <end position="240"/>
    </location>
</feature>
<sequence length="240" mass="25693">MTFARSCGLALFALAAAAGAPATAADDKSTISAVGELFGLSSDPSAASIDYHERPKLVLPPRIGELPPPRETSRPEGWPSDTTTNRKRGSDRYARVPNAAAPEKKPGLMERLRGPASSAAPGTDDEPGLLQRVLMRRSAEESTPSVEEPSRRMLTEPPSGYRKPTMDLGKLPDTEVKKSSWWNPLGYFGNKDENDPVAQVGGTGKPGQTAAAGAKPAAQSQESSSWFRLPNFVQKNLEHD</sequence>
<keyword evidence="4" id="KW-1185">Reference proteome</keyword>